<dbReference type="OrthoDB" id="86160at2"/>
<dbReference type="InterPro" id="IPR050251">
    <property type="entry name" value="HpcH-HpaI_aldolase"/>
</dbReference>
<sequence>MRKNKLKEKIRGGEPVFGLFVSIPHPIVIELIGYAEFDFVIIDCEHASTNMETIEEMIRAAELMDITPLVRISKVDRNEILKVLDSGAQGIVIPHVESKEQVEEAVRCAYYHPIGMRSLNSGRPGAFAKYSLTDYIAEANEELMIVPMIESVEGVSWSESILSVPHIDFVLEGAADLSQSLGVPWDTEHPKVQEALETLHEASERCGVPYAVVSRNLDSHVKWAKKGTNIFVLGDDRNTAFRAYSQKREVYRGVLGGRQ</sequence>
<dbReference type="Gene3D" id="3.20.20.60">
    <property type="entry name" value="Phosphoenolpyruvate-binding domains"/>
    <property type="match status" value="1"/>
</dbReference>
<dbReference type="AlphaFoldDB" id="A0A398CNM8"/>
<dbReference type="InterPro" id="IPR015813">
    <property type="entry name" value="Pyrv/PenolPyrv_kinase-like_dom"/>
</dbReference>
<keyword evidence="6" id="KW-1185">Reference proteome</keyword>
<proteinExistence type="inferred from homology"/>
<dbReference type="RefSeq" id="WP_119151445.1">
    <property type="nucleotide sequence ID" value="NZ_JBHSOV010000041.1"/>
</dbReference>
<dbReference type="InterPro" id="IPR005000">
    <property type="entry name" value="Aldolase/citrate-lyase_domain"/>
</dbReference>
<evidence type="ECO:0000256" key="2">
    <source>
        <dbReference type="ARBA" id="ARBA00022723"/>
    </source>
</evidence>
<dbReference type="GO" id="GO:0016832">
    <property type="term" value="F:aldehyde-lyase activity"/>
    <property type="evidence" value="ECO:0007669"/>
    <property type="project" value="TreeGrafter"/>
</dbReference>
<comment type="similarity">
    <text evidence="1">Belongs to the HpcH/HpaI aldolase family.</text>
</comment>
<dbReference type="SUPFAM" id="SSF51621">
    <property type="entry name" value="Phosphoenolpyruvate/pyruvate domain"/>
    <property type="match status" value="1"/>
</dbReference>
<evidence type="ECO:0000259" key="4">
    <source>
        <dbReference type="Pfam" id="PF03328"/>
    </source>
</evidence>
<dbReference type="Pfam" id="PF03328">
    <property type="entry name" value="HpcH_HpaI"/>
    <property type="match status" value="1"/>
</dbReference>
<feature type="domain" description="HpcH/HpaI aldolase/citrate lyase" evidence="4">
    <location>
        <begin position="17"/>
        <end position="240"/>
    </location>
</feature>
<keyword evidence="2" id="KW-0479">Metal-binding</keyword>
<dbReference type="PANTHER" id="PTHR30502:SF0">
    <property type="entry name" value="PHOSPHOENOLPYRUVATE CARBOXYLASE FAMILY PROTEIN"/>
    <property type="match status" value="1"/>
</dbReference>
<evidence type="ECO:0000313" key="5">
    <source>
        <dbReference type="EMBL" id="RIE01181.1"/>
    </source>
</evidence>
<gene>
    <name evidence="5" type="ORF">D3H35_22535</name>
</gene>
<dbReference type="PANTHER" id="PTHR30502">
    <property type="entry name" value="2-KETO-3-DEOXY-L-RHAMNONATE ALDOLASE"/>
    <property type="match status" value="1"/>
</dbReference>
<dbReference type="EMBL" id="QXJM01000040">
    <property type="protein sequence ID" value="RIE01181.1"/>
    <property type="molecule type" value="Genomic_DNA"/>
</dbReference>
<evidence type="ECO:0000256" key="3">
    <source>
        <dbReference type="ARBA" id="ARBA00023239"/>
    </source>
</evidence>
<evidence type="ECO:0000313" key="6">
    <source>
        <dbReference type="Proteomes" id="UP000266340"/>
    </source>
</evidence>
<dbReference type="GO" id="GO:0046872">
    <property type="term" value="F:metal ion binding"/>
    <property type="evidence" value="ECO:0007669"/>
    <property type="project" value="UniProtKB-KW"/>
</dbReference>
<dbReference type="InterPro" id="IPR040442">
    <property type="entry name" value="Pyrv_kinase-like_dom_sf"/>
</dbReference>
<dbReference type="GO" id="GO:0005737">
    <property type="term" value="C:cytoplasm"/>
    <property type="evidence" value="ECO:0007669"/>
    <property type="project" value="TreeGrafter"/>
</dbReference>
<keyword evidence="3" id="KW-0456">Lyase</keyword>
<evidence type="ECO:0000256" key="1">
    <source>
        <dbReference type="ARBA" id="ARBA00005568"/>
    </source>
</evidence>
<organism evidence="5 6">
    <name type="scientific">Cohnella faecalis</name>
    <dbReference type="NCBI Taxonomy" id="2315694"/>
    <lineage>
        <taxon>Bacteria</taxon>
        <taxon>Bacillati</taxon>
        <taxon>Bacillota</taxon>
        <taxon>Bacilli</taxon>
        <taxon>Bacillales</taxon>
        <taxon>Paenibacillaceae</taxon>
        <taxon>Cohnella</taxon>
    </lineage>
</organism>
<accession>A0A398CNM8</accession>
<reference evidence="5 6" key="1">
    <citation type="submission" date="2018-09" db="EMBL/GenBank/DDBJ databases">
        <title>Cohnella cavernae sp. nov., isolated from a karst cave.</title>
        <authorList>
            <person name="Zhu H."/>
        </authorList>
    </citation>
    <scope>NUCLEOTIDE SEQUENCE [LARGE SCALE GENOMIC DNA]</scope>
    <source>
        <strain evidence="5 6">K2E09-144</strain>
    </source>
</reference>
<comment type="caution">
    <text evidence="5">The sequence shown here is derived from an EMBL/GenBank/DDBJ whole genome shotgun (WGS) entry which is preliminary data.</text>
</comment>
<protein>
    <submittedName>
        <fullName evidence="5">Siderophore biosynthesis protein SbnG</fullName>
    </submittedName>
</protein>
<name>A0A398CNM8_9BACL</name>
<dbReference type="Proteomes" id="UP000266340">
    <property type="component" value="Unassembled WGS sequence"/>
</dbReference>